<organism evidence="2 3">
    <name type="scientific">Bacillus salipaludis</name>
    <dbReference type="NCBI Taxonomy" id="2547811"/>
    <lineage>
        <taxon>Bacteria</taxon>
        <taxon>Bacillati</taxon>
        <taxon>Bacillota</taxon>
        <taxon>Bacilli</taxon>
        <taxon>Bacillales</taxon>
        <taxon>Bacillaceae</taxon>
        <taxon>Bacillus</taxon>
    </lineage>
</organism>
<dbReference type="NCBIfam" id="NF041644">
    <property type="entry name" value="CBO0543_fam"/>
    <property type="match status" value="1"/>
</dbReference>
<dbReference type="EMBL" id="JAVGVR010000001">
    <property type="protein sequence ID" value="MDQ6597846.1"/>
    <property type="molecule type" value="Genomic_DNA"/>
</dbReference>
<reference evidence="2" key="1">
    <citation type="submission" date="2023-08" db="EMBL/GenBank/DDBJ databases">
        <title>Nitrogen cycling bacteria in agricultural field soils.</title>
        <authorList>
            <person name="Jang J."/>
        </authorList>
    </citation>
    <scope>NUCLEOTIDE SEQUENCE</scope>
    <source>
        <strain evidence="2">PS3-36</strain>
    </source>
</reference>
<keyword evidence="1" id="KW-0472">Membrane</keyword>
<evidence type="ECO:0000313" key="3">
    <source>
        <dbReference type="Proteomes" id="UP001178888"/>
    </source>
</evidence>
<dbReference type="RefSeq" id="WP_308913378.1">
    <property type="nucleotide sequence ID" value="NZ_JAVGVR010000001.1"/>
</dbReference>
<evidence type="ECO:0000313" key="2">
    <source>
        <dbReference type="EMBL" id="MDQ6597846.1"/>
    </source>
</evidence>
<dbReference type="AlphaFoldDB" id="A0AA90R7W4"/>
<feature type="transmembrane region" description="Helical" evidence="1">
    <location>
        <begin position="93"/>
        <end position="112"/>
    </location>
</feature>
<sequence length="159" mass="19585">MWYWYLIVSAVIFTWVAWKVPKPLPPLEYYATVATCLFIAEVADRWTDRYSLYEFWVRKYIDLPTTFMILFIYAPAAVIMISWYPFNGSWKKKITYILVYSIFSSFYEWTYLKMGYLYYPHWKWWHSAISYPFLYGFMFLHLKFVHWLRETSRQASKPN</sequence>
<accession>A0AA90R7W4</accession>
<keyword evidence="1" id="KW-0812">Transmembrane</keyword>
<proteinExistence type="predicted"/>
<feature type="transmembrane region" description="Helical" evidence="1">
    <location>
        <begin position="124"/>
        <end position="145"/>
    </location>
</feature>
<comment type="caution">
    <text evidence="2">The sequence shown here is derived from an EMBL/GenBank/DDBJ whole genome shotgun (WGS) entry which is preliminary data.</text>
</comment>
<dbReference type="Proteomes" id="UP001178888">
    <property type="component" value="Unassembled WGS sequence"/>
</dbReference>
<name>A0AA90R7W4_9BACI</name>
<gene>
    <name evidence="2" type="ORF">RCG21_15995</name>
</gene>
<keyword evidence="1" id="KW-1133">Transmembrane helix</keyword>
<protein>
    <submittedName>
        <fullName evidence="2">CBO0543 family protein</fullName>
    </submittedName>
</protein>
<keyword evidence="3" id="KW-1185">Reference proteome</keyword>
<evidence type="ECO:0000256" key="1">
    <source>
        <dbReference type="SAM" id="Phobius"/>
    </source>
</evidence>
<dbReference type="InterPro" id="IPR048147">
    <property type="entry name" value="CBO0543-like"/>
</dbReference>
<feature type="transmembrane region" description="Helical" evidence="1">
    <location>
        <begin position="66"/>
        <end position="86"/>
    </location>
</feature>